<keyword evidence="10" id="KW-0067">ATP-binding</keyword>
<dbReference type="GO" id="GO:0044210">
    <property type="term" value="P:'de novo' CTP biosynthetic process"/>
    <property type="evidence" value="ECO:0007669"/>
    <property type="project" value="UniProtKB-UniPathway"/>
</dbReference>
<keyword evidence="11" id="KW-0665">Pyrimidine biosynthesis</keyword>
<reference evidence="15 16" key="1">
    <citation type="submission" date="2017-09" db="EMBL/GenBank/DDBJ databases">
        <title>Depth-based differentiation of microbial function through sediment-hosted aquifers and enrichment of novel symbionts in the deep terrestrial subsurface.</title>
        <authorList>
            <person name="Probst A.J."/>
            <person name="Ladd B."/>
            <person name="Jarett J.K."/>
            <person name="Geller-Mcgrath D.E."/>
            <person name="Sieber C.M."/>
            <person name="Emerson J.B."/>
            <person name="Anantharaman K."/>
            <person name="Thomas B.C."/>
            <person name="Malmstrom R."/>
            <person name="Stieglmeier M."/>
            <person name="Klingl A."/>
            <person name="Woyke T."/>
            <person name="Ryan C.M."/>
            <person name="Banfield J.F."/>
        </authorList>
    </citation>
    <scope>NUCLEOTIDE SEQUENCE [LARGE SCALE GENOMIC DNA]</scope>
    <source>
        <strain evidence="15">CG08_land_8_20_14_0_20_40_16</strain>
    </source>
</reference>
<sequence length="227" mass="24929">MKKESIIISLGGSIIVPEEINVAFLKKFRQLIVQNLKKYSKVIIVAGGGKVCRKYQQAAGKISKIAEKDLDWVGIAATKLNAELIRAIFGQVAYEQVAYNPHQKVQTNKKIIIGCGYAPGSSSDLDAVVLAKNYGAKTVVNLSNISYVYTQDPRKHKNAKPIKKMSWLEFKKTIGGKFTPGMNVPFDPVAGKRAKQKGIKVVVMKGTNLANFEKFLKGKQFQGTVIG</sequence>
<comment type="similarity">
    <text evidence="3">Belongs to the UMP kinase family.</text>
</comment>
<dbReference type="UniPathway" id="UPA00159">
    <property type="reaction ID" value="UER00275"/>
</dbReference>
<evidence type="ECO:0000256" key="5">
    <source>
        <dbReference type="ARBA" id="ARBA00016403"/>
    </source>
</evidence>
<evidence type="ECO:0000256" key="1">
    <source>
        <dbReference type="ARBA" id="ARBA00004496"/>
    </source>
</evidence>
<organism evidence="15 16">
    <name type="scientific">Candidatus Kerfeldbacteria bacterium CG08_land_8_20_14_0_20_40_16</name>
    <dbReference type="NCBI Taxonomy" id="2014244"/>
    <lineage>
        <taxon>Bacteria</taxon>
        <taxon>Candidatus Kerfeldiibacteriota</taxon>
    </lineage>
</organism>
<evidence type="ECO:0000256" key="2">
    <source>
        <dbReference type="ARBA" id="ARBA00004791"/>
    </source>
</evidence>
<evidence type="ECO:0000256" key="13">
    <source>
        <dbReference type="ARBA" id="ARBA00047767"/>
    </source>
</evidence>
<dbReference type="EMBL" id="PEXU01000032">
    <property type="protein sequence ID" value="PIS42602.1"/>
    <property type="molecule type" value="Genomic_DNA"/>
</dbReference>
<dbReference type="InterPro" id="IPR001048">
    <property type="entry name" value="Asp/Glu/Uridylate_kinase"/>
</dbReference>
<evidence type="ECO:0000313" key="15">
    <source>
        <dbReference type="EMBL" id="PIS42602.1"/>
    </source>
</evidence>
<comment type="pathway">
    <text evidence="2">Pyrimidine metabolism; CTP biosynthesis via de novo pathway; UDP from UMP (UMPK route): step 1/1.</text>
</comment>
<dbReference type="Pfam" id="PF00696">
    <property type="entry name" value="AA_kinase"/>
    <property type="match status" value="1"/>
</dbReference>
<dbReference type="Gene3D" id="3.40.1160.10">
    <property type="entry name" value="Acetylglutamate kinase-like"/>
    <property type="match status" value="1"/>
</dbReference>
<evidence type="ECO:0000313" key="16">
    <source>
        <dbReference type="Proteomes" id="UP000231542"/>
    </source>
</evidence>
<gene>
    <name evidence="15" type="ORF">COT24_02655</name>
</gene>
<dbReference type="PIRSF" id="PIRSF005650">
    <property type="entry name" value="Uridylate_kin"/>
    <property type="match status" value="1"/>
</dbReference>
<feature type="domain" description="Aspartate/glutamate/uridylate kinase" evidence="14">
    <location>
        <begin position="6"/>
        <end position="204"/>
    </location>
</feature>
<keyword evidence="7" id="KW-0808">Transferase</keyword>
<dbReference type="GO" id="GO:0005737">
    <property type="term" value="C:cytoplasm"/>
    <property type="evidence" value="ECO:0007669"/>
    <property type="project" value="UniProtKB-SubCell"/>
</dbReference>
<keyword evidence="8" id="KW-0547">Nucleotide-binding</keyword>
<accession>A0A2H0YXX8</accession>
<dbReference type="NCBIfam" id="TIGR02076">
    <property type="entry name" value="pyrH_arch"/>
    <property type="match status" value="1"/>
</dbReference>
<dbReference type="InterPro" id="IPR036393">
    <property type="entry name" value="AceGlu_kinase-like_sf"/>
</dbReference>
<dbReference type="Proteomes" id="UP000231542">
    <property type="component" value="Unassembled WGS sequence"/>
</dbReference>
<name>A0A2H0YXX8_9BACT</name>
<dbReference type="GO" id="GO:0005524">
    <property type="term" value="F:ATP binding"/>
    <property type="evidence" value="ECO:0007669"/>
    <property type="project" value="UniProtKB-KW"/>
</dbReference>
<comment type="caution">
    <text evidence="15">The sequence shown here is derived from an EMBL/GenBank/DDBJ whole genome shotgun (WGS) entry which is preliminary data.</text>
</comment>
<keyword evidence="6" id="KW-0963">Cytoplasm</keyword>
<dbReference type="InterPro" id="IPR011818">
    <property type="entry name" value="Uridylate_kinase_arch/spir"/>
</dbReference>
<protein>
    <recommendedName>
        <fullName evidence="5">Uridylate kinase</fullName>
        <ecNumber evidence="4">2.7.4.22</ecNumber>
    </recommendedName>
    <alternativeName>
        <fullName evidence="12">Uridine monophosphate kinase</fullName>
    </alternativeName>
</protein>
<dbReference type="InterPro" id="IPR011817">
    <property type="entry name" value="Uridylate_kinase"/>
</dbReference>
<dbReference type="EC" id="2.7.4.22" evidence="4"/>
<evidence type="ECO:0000259" key="14">
    <source>
        <dbReference type="Pfam" id="PF00696"/>
    </source>
</evidence>
<proteinExistence type="inferred from homology"/>
<evidence type="ECO:0000256" key="6">
    <source>
        <dbReference type="ARBA" id="ARBA00022490"/>
    </source>
</evidence>
<comment type="subcellular location">
    <subcellularLocation>
        <location evidence="1">Cytoplasm</location>
    </subcellularLocation>
</comment>
<dbReference type="SUPFAM" id="SSF53633">
    <property type="entry name" value="Carbamate kinase-like"/>
    <property type="match status" value="1"/>
</dbReference>
<evidence type="ECO:0000256" key="10">
    <source>
        <dbReference type="ARBA" id="ARBA00022840"/>
    </source>
</evidence>
<dbReference type="PANTHER" id="PTHR42833">
    <property type="entry name" value="URIDYLATE KINASE"/>
    <property type="match status" value="1"/>
</dbReference>
<evidence type="ECO:0000256" key="9">
    <source>
        <dbReference type="ARBA" id="ARBA00022777"/>
    </source>
</evidence>
<dbReference type="GO" id="GO:0033862">
    <property type="term" value="F:UMP kinase activity"/>
    <property type="evidence" value="ECO:0007669"/>
    <property type="project" value="UniProtKB-EC"/>
</dbReference>
<evidence type="ECO:0000256" key="11">
    <source>
        <dbReference type="ARBA" id="ARBA00022975"/>
    </source>
</evidence>
<dbReference type="PANTHER" id="PTHR42833:SF4">
    <property type="entry name" value="URIDYLATE KINASE PUMPKIN, CHLOROPLASTIC"/>
    <property type="match status" value="1"/>
</dbReference>
<evidence type="ECO:0000256" key="3">
    <source>
        <dbReference type="ARBA" id="ARBA00007614"/>
    </source>
</evidence>
<dbReference type="AlphaFoldDB" id="A0A2H0YXX8"/>
<evidence type="ECO:0000256" key="8">
    <source>
        <dbReference type="ARBA" id="ARBA00022741"/>
    </source>
</evidence>
<evidence type="ECO:0000256" key="12">
    <source>
        <dbReference type="ARBA" id="ARBA00032092"/>
    </source>
</evidence>
<evidence type="ECO:0000256" key="7">
    <source>
        <dbReference type="ARBA" id="ARBA00022679"/>
    </source>
</evidence>
<dbReference type="GO" id="GO:0006225">
    <property type="term" value="P:UDP biosynthetic process"/>
    <property type="evidence" value="ECO:0007669"/>
    <property type="project" value="TreeGrafter"/>
</dbReference>
<keyword evidence="9 15" id="KW-0418">Kinase</keyword>
<comment type="catalytic activity">
    <reaction evidence="13">
        <text>UMP + ATP = UDP + ADP</text>
        <dbReference type="Rhea" id="RHEA:24400"/>
        <dbReference type="ChEBI" id="CHEBI:30616"/>
        <dbReference type="ChEBI" id="CHEBI:57865"/>
        <dbReference type="ChEBI" id="CHEBI:58223"/>
        <dbReference type="ChEBI" id="CHEBI:456216"/>
        <dbReference type="EC" id="2.7.4.22"/>
    </reaction>
</comment>
<evidence type="ECO:0000256" key="4">
    <source>
        <dbReference type="ARBA" id="ARBA00012899"/>
    </source>
</evidence>